<keyword evidence="5" id="KW-0408">Iron</keyword>
<evidence type="ECO:0000256" key="3">
    <source>
        <dbReference type="ARBA" id="ARBA00022723"/>
    </source>
</evidence>
<dbReference type="GO" id="GO:0016705">
    <property type="term" value="F:oxidoreductase activity, acting on paired donors, with incorporation or reduction of molecular oxygen"/>
    <property type="evidence" value="ECO:0007669"/>
    <property type="project" value="InterPro"/>
</dbReference>
<keyword evidence="3" id="KW-0479">Metal-binding</keyword>
<dbReference type="EMBL" id="MK072067">
    <property type="protein sequence ID" value="AYV77846.1"/>
    <property type="molecule type" value="Genomic_DNA"/>
</dbReference>
<sequence length="418" mass="48243">MKGYANLWKLGDLCATSVFGKFIVVCTNKEMVKQIFTESTGVVQLCLVDSMKQIISPENFVFSFGNIHKIQKGSFISFLTKKSIEKYAVSQLDNMTKEISQWKMSFNKNHYNYNFRWLNLHAFFSVFFGSFLDKQHYNQIAEDLETLTQALQLVNFPIALPGTKVYNAIHARKRIVNSFKEAIKLCQQKVNINYESIIDEKDKKVMLYQIMTAKSDSDMINNHEQLALALFSFIFASQDAMSSSVSWIISRLVNHQDIQESLYNEIKDVTDIQTLCDNKVLESFIKESLRTRPSVIMVPHKLSQSYKIGDHTLQPNTIIIPSIWATAHDSSNYEHPNEFKPTRFIDSKENFSNSFTFGCGLHSCMGYNFTIQHLLLMVVAILKQYTVTSEKPIDMNDVRIFSTSYPNKDVKFKFIIRE</sequence>
<organism evidence="6">
    <name type="scientific">Edafosvirus sp</name>
    <dbReference type="NCBI Taxonomy" id="2487765"/>
    <lineage>
        <taxon>Viruses</taxon>
        <taxon>Varidnaviria</taxon>
        <taxon>Bamfordvirae</taxon>
        <taxon>Nucleocytoviricota</taxon>
        <taxon>Megaviricetes</taxon>
        <taxon>Imitervirales</taxon>
        <taxon>Mimiviridae</taxon>
        <taxon>Klosneuvirinae</taxon>
    </lineage>
</organism>
<dbReference type="InterPro" id="IPR036396">
    <property type="entry name" value="Cyt_P450_sf"/>
</dbReference>
<name>A0A3G4ZSH4_9VIRU</name>
<dbReference type="SUPFAM" id="SSF48264">
    <property type="entry name" value="Cytochrome P450"/>
    <property type="match status" value="1"/>
</dbReference>
<dbReference type="Gene3D" id="1.10.630.10">
    <property type="entry name" value="Cytochrome P450"/>
    <property type="match status" value="1"/>
</dbReference>
<dbReference type="GO" id="GO:0004497">
    <property type="term" value="F:monooxygenase activity"/>
    <property type="evidence" value="ECO:0007669"/>
    <property type="project" value="InterPro"/>
</dbReference>
<dbReference type="PROSITE" id="PS00086">
    <property type="entry name" value="CYTOCHROME_P450"/>
    <property type="match status" value="1"/>
</dbReference>
<comment type="cofactor">
    <cofactor evidence="1">
        <name>heme</name>
        <dbReference type="ChEBI" id="CHEBI:30413"/>
    </cofactor>
</comment>
<dbReference type="GO" id="GO:0005506">
    <property type="term" value="F:iron ion binding"/>
    <property type="evidence" value="ECO:0007669"/>
    <property type="project" value="InterPro"/>
</dbReference>
<dbReference type="GO" id="GO:0020037">
    <property type="term" value="F:heme binding"/>
    <property type="evidence" value="ECO:0007669"/>
    <property type="project" value="InterPro"/>
</dbReference>
<gene>
    <name evidence="6" type="ORF">Edafosvirus2_25</name>
</gene>
<comment type="similarity">
    <text evidence="2">Belongs to the cytochrome P450 family.</text>
</comment>
<evidence type="ECO:0000256" key="1">
    <source>
        <dbReference type="ARBA" id="ARBA00001971"/>
    </source>
</evidence>
<dbReference type="PANTHER" id="PTHR24286:SF228">
    <property type="entry name" value="C-22 STEROL DESATURASE ERG5"/>
    <property type="match status" value="1"/>
</dbReference>
<evidence type="ECO:0000313" key="6">
    <source>
        <dbReference type="EMBL" id="AYV77846.1"/>
    </source>
</evidence>
<evidence type="ECO:0000256" key="4">
    <source>
        <dbReference type="ARBA" id="ARBA00023002"/>
    </source>
</evidence>
<dbReference type="PRINTS" id="PR00463">
    <property type="entry name" value="EP450I"/>
</dbReference>
<keyword evidence="4" id="KW-0560">Oxidoreductase</keyword>
<protein>
    <recommendedName>
        <fullName evidence="7">Cytochrome P450</fullName>
    </recommendedName>
</protein>
<accession>A0A3G4ZSH4</accession>
<dbReference type="InterPro" id="IPR002401">
    <property type="entry name" value="Cyt_P450_E_grp-I"/>
</dbReference>
<dbReference type="InterPro" id="IPR017972">
    <property type="entry name" value="Cyt_P450_CS"/>
</dbReference>
<evidence type="ECO:0000256" key="5">
    <source>
        <dbReference type="ARBA" id="ARBA00023004"/>
    </source>
</evidence>
<dbReference type="GO" id="GO:0016125">
    <property type="term" value="P:sterol metabolic process"/>
    <property type="evidence" value="ECO:0007669"/>
    <property type="project" value="TreeGrafter"/>
</dbReference>
<evidence type="ECO:0000256" key="2">
    <source>
        <dbReference type="ARBA" id="ARBA00010617"/>
    </source>
</evidence>
<proteinExistence type="inferred from homology"/>
<evidence type="ECO:0008006" key="7">
    <source>
        <dbReference type="Google" id="ProtNLM"/>
    </source>
</evidence>
<dbReference type="PANTHER" id="PTHR24286">
    <property type="entry name" value="CYTOCHROME P450 26"/>
    <property type="match status" value="1"/>
</dbReference>
<dbReference type="Pfam" id="PF00067">
    <property type="entry name" value="p450"/>
    <property type="match status" value="1"/>
</dbReference>
<reference evidence="6" key="1">
    <citation type="submission" date="2018-10" db="EMBL/GenBank/DDBJ databases">
        <title>Hidden diversity of soil giant viruses.</title>
        <authorList>
            <person name="Schulz F."/>
            <person name="Alteio L."/>
            <person name="Goudeau D."/>
            <person name="Ryan E.M."/>
            <person name="Malmstrom R.R."/>
            <person name="Blanchard J."/>
            <person name="Woyke T."/>
        </authorList>
    </citation>
    <scope>NUCLEOTIDE SEQUENCE</scope>
    <source>
        <strain evidence="6">EDV1</strain>
    </source>
</reference>
<dbReference type="InterPro" id="IPR001128">
    <property type="entry name" value="Cyt_P450"/>
</dbReference>